<dbReference type="InterPro" id="IPR036784">
    <property type="entry name" value="AK/P_DHK_N_sf"/>
</dbReference>
<dbReference type="Gene3D" id="1.20.140.20">
    <property type="entry name" value="Alpha-ketoacid/pyruvate dehydrogenase kinase, N-terminal domain"/>
    <property type="match status" value="1"/>
</dbReference>
<evidence type="ECO:0000256" key="7">
    <source>
        <dbReference type="ARBA" id="ARBA00023128"/>
    </source>
</evidence>
<gene>
    <name evidence="12" type="ORF">C1SCF055_LOCUS38695</name>
</gene>
<dbReference type="EMBL" id="CAMXCT020006001">
    <property type="protein sequence ID" value="CAL1167121.1"/>
    <property type="molecule type" value="Genomic_DNA"/>
</dbReference>
<proteinExistence type="inferred from homology"/>
<dbReference type="AlphaFoldDB" id="A0A9P1DP79"/>
<dbReference type="Pfam" id="PF10436">
    <property type="entry name" value="BCDHK_Adom3"/>
    <property type="match status" value="1"/>
</dbReference>
<dbReference type="EMBL" id="CAMXCT010006001">
    <property type="protein sequence ID" value="CAI4013746.1"/>
    <property type="molecule type" value="Genomic_DNA"/>
</dbReference>
<dbReference type="InterPro" id="IPR029028">
    <property type="entry name" value="Alpha/beta_knot_MTases"/>
</dbReference>
<dbReference type="InterPro" id="IPR039028">
    <property type="entry name" value="BCKD/PDK"/>
</dbReference>
<comment type="subcellular location">
    <subcellularLocation>
        <location evidence="9">Mitochondrion matrix</location>
    </subcellularLocation>
</comment>
<comment type="similarity">
    <text evidence="1 9">Belongs to the PDK/BCKDK protein kinase family.</text>
</comment>
<dbReference type="GO" id="GO:0032259">
    <property type="term" value="P:methylation"/>
    <property type="evidence" value="ECO:0007669"/>
    <property type="project" value="UniProtKB-KW"/>
</dbReference>
<dbReference type="GO" id="GO:0006396">
    <property type="term" value="P:RNA processing"/>
    <property type="evidence" value="ECO:0007669"/>
    <property type="project" value="InterPro"/>
</dbReference>
<evidence type="ECO:0000256" key="1">
    <source>
        <dbReference type="ARBA" id="ARBA00006155"/>
    </source>
</evidence>
<protein>
    <recommendedName>
        <fullName evidence="9">Protein-serine/threonine kinase</fullName>
        <ecNumber evidence="9">2.7.11.-</ecNumber>
    </recommendedName>
</protein>
<evidence type="ECO:0000256" key="4">
    <source>
        <dbReference type="ARBA" id="ARBA00022741"/>
    </source>
</evidence>
<dbReference type="Pfam" id="PF00588">
    <property type="entry name" value="SpoU_methylase"/>
    <property type="match status" value="1"/>
</dbReference>
<dbReference type="GO" id="GO:0004740">
    <property type="term" value="F:pyruvate dehydrogenase (acetyl-transferring) kinase activity"/>
    <property type="evidence" value="ECO:0007669"/>
    <property type="project" value="UniProtKB-EC"/>
</dbReference>
<dbReference type="SUPFAM" id="SSF69012">
    <property type="entry name" value="alpha-ketoacid dehydrogenase kinase, N-terminal domain"/>
    <property type="match status" value="1"/>
</dbReference>
<dbReference type="EMBL" id="CAMXCT030006001">
    <property type="protein sequence ID" value="CAL4801058.1"/>
    <property type="molecule type" value="Genomic_DNA"/>
</dbReference>
<keyword evidence="3 9" id="KW-0808">Transferase</keyword>
<dbReference type="InterPro" id="IPR018955">
    <property type="entry name" value="BCDHK/PDK_N"/>
</dbReference>
<evidence type="ECO:0000313" key="13">
    <source>
        <dbReference type="EMBL" id="CAL1167121.1"/>
    </source>
</evidence>
<dbReference type="InterPro" id="IPR036890">
    <property type="entry name" value="HATPase_C_sf"/>
</dbReference>
<keyword evidence="6 9" id="KW-0067">ATP-binding</keyword>
<dbReference type="GO" id="GO:0003723">
    <property type="term" value="F:RNA binding"/>
    <property type="evidence" value="ECO:0007669"/>
    <property type="project" value="InterPro"/>
</dbReference>
<accession>A0A9P1DP79</accession>
<feature type="domain" description="Branched-chain alpha-ketoacid dehydrogenase kinase/Pyruvate dehydrogenase kinase N-terminal" evidence="11">
    <location>
        <begin position="360"/>
        <end position="485"/>
    </location>
</feature>
<comment type="caution">
    <text evidence="12">The sequence shown here is derived from an EMBL/GenBank/DDBJ whole genome shotgun (WGS) entry which is preliminary data.</text>
</comment>
<dbReference type="GO" id="GO:0005759">
    <property type="term" value="C:mitochondrial matrix"/>
    <property type="evidence" value="ECO:0007669"/>
    <property type="project" value="UniProtKB-SubCell"/>
</dbReference>
<evidence type="ECO:0000256" key="2">
    <source>
        <dbReference type="ARBA" id="ARBA00022603"/>
    </source>
</evidence>
<dbReference type="InterPro" id="IPR001537">
    <property type="entry name" value="SpoU_MeTrfase"/>
</dbReference>
<dbReference type="GO" id="GO:0005524">
    <property type="term" value="F:ATP binding"/>
    <property type="evidence" value="ECO:0007669"/>
    <property type="project" value="UniProtKB-UniRule"/>
</dbReference>
<dbReference type="SUPFAM" id="SSF75217">
    <property type="entry name" value="alpha/beta knot"/>
    <property type="match status" value="1"/>
</dbReference>
<dbReference type="OrthoDB" id="241340at2759"/>
<evidence type="ECO:0000259" key="10">
    <source>
        <dbReference type="Pfam" id="PF00588"/>
    </source>
</evidence>
<dbReference type="Gene3D" id="3.30.565.10">
    <property type="entry name" value="Histidine kinase-like ATPase, C-terminal domain"/>
    <property type="match status" value="1"/>
</dbReference>
<dbReference type="EC" id="2.7.11.-" evidence="9"/>
<evidence type="ECO:0000313" key="12">
    <source>
        <dbReference type="EMBL" id="CAI4013746.1"/>
    </source>
</evidence>
<dbReference type="GO" id="GO:0008173">
    <property type="term" value="F:RNA methyltransferase activity"/>
    <property type="evidence" value="ECO:0007669"/>
    <property type="project" value="InterPro"/>
</dbReference>
<evidence type="ECO:0000256" key="6">
    <source>
        <dbReference type="ARBA" id="ARBA00022840"/>
    </source>
</evidence>
<organism evidence="12">
    <name type="scientific">Cladocopium goreaui</name>
    <dbReference type="NCBI Taxonomy" id="2562237"/>
    <lineage>
        <taxon>Eukaryota</taxon>
        <taxon>Sar</taxon>
        <taxon>Alveolata</taxon>
        <taxon>Dinophyceae</taxon>
        <taxon>Suessiales</taxon>
        <taxon>Symbiodiniaceae</taxon>
        <taxon>Cladocopium</taxon>
    </lineage>
</organism>
<keyword evidence="14" id="KW-1185">Reference proteome</keyword>
<evidence type="ECO:0000256" key="9">
    <source>
        <dbReference type="RuleBase" id="RU366032"/>
    </source>
</evidence>
<dbReference type="GO" id="GO:0010906">
    <property type="term" value="P:regulation of glucose metabolic process"/>
    <property type="evidence" value="ECO:0007669"/>
    <property type="project" value="TreeGrafter"/>
</dbReference>
<dbReference type="Proteomes" id="UP001152797">
    <property type="component" value="Unassembled WGS sequence"/>
</dbReference>
<name>A0A9P1DP79_9DINO</name>
<evidence type="ECO:0000256" key="3">
    <source>
        <dbReference type="ARBA" id="ARBA00022679"/>
    </source>
</evidence>
<keyword evidence="4 9" id="KW-0547">Nucleotide-binding</keyword>
<comment type="catalytic activity">
    <reaction evidence="8">
        <text>L-seryl-[pyruvate dehydrogenase E1 alpha subunit] + ATP = O-phospho-L-seryl-[pyruvate dehydrogenase E1 alpha subunit] + ADP + H(+)</text>
        <dbReference type="Rhea" id="RHEA:23052"/>
        <dbReference type="Rhea" id="RHEA-COMP:13689"/>
        <dbReference type="Rhea" id="RHEA-COMP:13690"/>
        <dbReference type="ChEBI" id="CHEBI:15378"/>
        <dbReference type="ChEBI" id="CHEBI:29999"/>
        <dbReference type="ChEBI" id="CHEBI:30616"/>
        <dbReference type="ChEBI" id="CHEBI:83421"/>
        <dbReference type="ChEBI" id="CHEBI:456216"/>
        <dbReference type="EC" id="2.7.11.2"/>
    </reaction>
</comment>
<evidence type="ECO:0000256" key="8">
    <source>
        <dbReference type="ARBA" id="ARBA00048201"/>
    </source>
</evidence>
<dbReference type="PANTHER" id="PTHR11947:SF3">
    <property type="entry name" value="[PYRUVATE DEHYDROGENASE (ACETYL-TRANSFERRING)] KINASE, MITOCHONDRIAL"/>
    <property type="match status" value="1"/>
</dbReference>
<keyword evidence="5 9" id="KW-0418">Kinase</keyword>
<feature type="domain" description="tRNA/rRNA methyltransferase SpoU type" evidence="10">
    <location>
        <begin position="162"/>
        <end position="304"/>
    </location>
</feature>
<reference evidence="12" key="1">
    <citation type="submission" date="2022-10" db="EMBL/GenBank/DDBJ databases">
        <authorList>
            <person name="Chen Y."/>
            <person name="Dougan E. K."/>
            <person name="Chan C."/>
            <person name="Rhodes N."/>
            <person name="Thang M."/>
        </authorList>
    </citation>
    <scope>NUCLEOTIDE SEQUENCE</scope>
</reference>
<evidence type="ECO:0000256" key="5">
    <source>
        <dbReference type="ARBA" id="ARBA00022777"/>
    </source>
</evidence>
<reference evidence="13" key="2">
    <citation type="submission" date="2024-04" db="EMBL/GenBank/DDBJ databases">
        <authorList>
            <person name="Chen Y."/>
            <person name="Shah S."/>
            <person name="Dougan E. K."/>
            <person name="Thang M."/>
            <person name="Chan C."/>
        </authorList>
    </citation>
    <scope>NUCLEOTIDE SEQUENCE [LARGE SCALE GENOMIC DNA]</scope>
</reference>
<evidence type="ECO:0000259" key="11">
    <source>
        <dbReference type="Pfam" id="PF10436"/>
    </source>
</evidence>
<dbReference type="PANTHER" id="PTHR11947">
    <property type="entry name" value="PYRUVATE DEHYDROGENASE KINASE"/>
    <property type="match status" value="1"/>
</dbReference>
<dbReference type="InterPro" id="IPR029026">
    <property type="entry name" value="tRNA_m1G_MTases_N"/>
</dbReference>
<dbReference type="Gene3D" id="3.40.1280.10">
    <property type="match status" value="1"/>
</dbReference>
<keyword evidence="7 9" id="KW-0496">Mitochondrion</keyword>
<evidence type="ECO:0000313" key="14">
    <source>
        <dbReference type="Proteomes" id="UP001152797"/>
    </source>
</evidence>
<dbReference type="SUPFAM" id="SSF55874">
    <property type="entry name" value="ATPase domain of HSP90 chaperone/DNA topoisomerase II/histidine kinase"/>
    <property type="match status" value="1"/>
</dbReference>
<keyword evidence="2" id="KW-0489">Methyltransferase</keyword>
<sequence length="620" mass="69471">MQHQMLHVQVINRATRHNWRPHGVCISYGPRFSTLSFQSIGSSWIRLSALVTSLTLRERRRVRLACSEARNVALQEELLKHGISFEDLDRPPHDPLLYPALRCCKAFVSPPNGHARSVASRPGRAAAVARDVHRLVQDARAARAAWRERKSRYQFDALRPPLTLVIDCVRSTQNVASLLRTCAVAGVEVVYCGITPAPPMPALLKYAGDAALLPSRFEKSAQHAVKRLQQQGFEVWALETTDQAKDLETLLARDISKLPLALVVGHESYGVSASALNACDEHVRIRTVGIKNSLNVAVAGSIAIFEIICRVHAPHAQCRAPLSFDPDLVVAEFLWSDVCYLADQGATPLSLCQVIAATPLQVAELANRELPIRFAKRIRQIEDIPGWHESQDLVKLRYLYFQCFSDLRLIDLKDHELHDLTVAVTRTKHRLSGAISLLMEALQELKDKGLALQESFLEPWLDRFLLSRIGTEMLTSHYVASMEGSSIVEKDCDPTIICLRAAERARWLCMEHYKRIGNTVKIKVETLPSRENPGNTKERHCFTYVPKYLYYMVLELLKNSARATIETSSSQEEIEARPIVVTVSANSGQVAIRIQDMAGGIPFEVAERVWSYTYSTADTS</sequence>